<evidence type="ECO:0000259" key="7">
    <source>
        <dbReference type="Pfam" id="PF04815"/>
    </source>
</evidence>
<dbReference type="Pfam" id="PF04811">
    <property type="entry name" value="Sec23_trunk"/>
    <property type="match status" value="1"/>
</dbReference>
<feature type="compositionally biased region" description="Pro residues" evidence="4">
    <location>
        <begin position="113"/>
        <end position="123"/>
    </location>
</feature>
<feature type="region of interest" description="Disordered" evidence="4">
    <location>
        <begin position="369"/>
        <end position="389"/>
    </location>
</feature>
<evidence type="ECO:0000259" key="6">
    <source>
        <dbReference type="Pfam" id="PF04811"/>
    </source>
</evidence>
<evidence type="ECO:0000313" key="10">
    <source>
        <dbReference type="Proteomes" id="UP001491310"/>
    </source>
</evidence>
<feature type="domain" description="Zinc finger Sec23/Sec24-type" evidence="5">
    <location>
        <begin position="331"/>
        <end position="369"/>
    </location>
</feature>
<dbReference type="Gene3D" id="2.60.40.1670">
    <property type="entry name" value="beta-sandwich domain of Sec23/24"/>
    <property type="match status" value="1"/>
</dbReference>
<reference evidence="9 10" key="1">
    <citation type="journal article" date="2024" name="Nat. Commun.">
        <title>Phylogenomics reveals the evolutionary origins of lichenization in chlorophyte algae.</title>
        <authorList>
            <person name="Puginier C."/>
            <person name="Libourel C."/>
            <person name="Otte J."/>
            <person name="Skaloud P."/>
            <person name="Haon M."/>
            <person name="Grisel S."/>
            <person name="Petersen M."/>
            <person name="Berrin J.G."/>
            <person name="Delaux P.M."/>
            <person name="Dal Grande F."/>
            <person name="Keller J."/>
        </authorList>
    </citation>
    <scope>NUCLEOTIDE SEQUENCE [LARGE SCALE GENOMIC DNA]</scope>
    <source>
        <strain evidence="9 10">SAG 216-7</strain>
    </source>
</reference>
<feature type="compositionally biased region" description="Pro residues" evidence="4">
    <location>
        <begin position="135"/>
        <end position="159"/>
    </location>
</feature>
<dbReference type="Gene3D" id="3.40.50.410">
    <property type="entry name" value="von Willebrand factor, type A domain"/>
    <property type="match status" value="1"/>
</dbReference>
<dbReference type="Gene3D" id="2.30.30.380">
    <property type="entry name" value="Zn-finger domain of Sec23/24"/>
    <property type="match status" value="1"/>
</dbReference>
<name>A0ABR2YMT7_9CHLO</name>
<feature type="compositionally biased region" description="Basic and acidic residues" evidence="4">
    <location>
        <begin position="375"/>
        <end position="388"/>
    </location>
</feature>
<feature type="compositionally biased region" description="Low complexity" evidence="4">
    <location>
        <begin position="125"/>
        <end position="134"/>
    </location>
</feature>
<evidence type="ECO:0000256" key="3">
    <source>
        <dbReference type="ARBA" id="ARBA00022927"/>
    </source>
</evidence>
<dbReference type="InterPro" id="IPR050550">
    <property type="entry name" value="SEC23_SEC24_subfamily"/>
</dbReference>
<evidence type="ECO:0000313" key="9">
    <source>
        <dbReference type="EMBL" id="KAK9908279.1"/>
    </source>
</evidence>
<comment type="similarity">
    <text evidence="1">Belongs to the SEC23/SEC24 family. SEC24 subfamily.</text>
</comment>
<dbReference type="SUPFAM" id="SSF82919">
    <property type="entry name" value="Zn-finger domain of Sec23/24"/>
    <property type="match status" value="1"/>
</dbReference>
<protein>
    <submittedName>
        <fullName evidence="9">Uncharacterized protein</fullName>
    </submittedName>
</protein>
<feature type="region of interest" description="Disordered" evidence="4">
    <location>
        <begin position="55"/>
        <end position="226"/>
    </location>
</feature>
<feature type="domain" description="Sec23/Sec24 helical" evidence="7">
    <location>
        <begin position="742"/>
        <end position="841"/>
    </location>
</feature>
<dbReference type="Pfam" id="PF08033">
    <property type="entry name" value="Sec23_BS"/>
    <property type="match status" value="1"/>
</dbReference>
<dbReference type="PANTHER" id="PTHR13803">
    <property type="entry name" value="SEC24-RELATED PROTEIN"/>
    <property type="match status" value="1"/>
</dbReference>
<dbReference type="Pfam" id="PF04810">
    <property type="entry name" value="zf-Sec23_Sec24"/>
    <property type="match status" value="1"/>
</dbReference>
<dbReference type="InterPro" id="IPR006895">
    <property type="entry name" value="Znf_Sec23_Sec24"/>
</dbReference>
<feature type="domain" description="Sec23/Sec24 trunk" evidence="6">
    <location>
        <begin position="406"/>
        <end position="642"/>
    </location>
</feature>
<evidence type="ECO:0000256" key="1">
    <source>
        <dbReference type="ARBA" id="ARBA00008334"/>
    </source>
</evidence>
<sequence length="1006" mass="107536">MSKISSKLKCKDSTKIFGLQELVVLALLNGTHKCNLHKALRGHIGQFAQMGISNGPSTAQAASSLPRPPSLAGGPPGSTAPLRPLAGPPSFGGGPAGQLGPRGHLPHGQSPALRPPMGQPAPSYPGQKGPSMQPMGPPMRPGLRPPPQRPATPTSPPPTSIGVAGTPRSDRPGGQQMQAGPPSFQSMGRPPPPGSRLSGVPNFGGGPPAFQGNRPSPLGGGEFVEDRAAPSNRIDPAQMPRPAVPNYQPMQFLTRRDGEHQVPPLTSTRFVVADRGDCSPRCMRATLNNVPATRDLCGLGSMAMAVVLCPLALPDPRDDPVQVVDFGESGPVRCGECKAYMNPHMKFIDGGSRFECSFCGSTTQTPPDYVAHIGPDGRRRDADERPELSRGSVEFVAPPQFMVRAPMLPTHLFLIDVSYQAVKSGACASTCASIAAILDDLQGGERVHVGVVTFDATVHFYSLKADQSAFQMLVMPDGEQPYCPAAHPSLLVPLSQSRELVESALEQIPSLFRQSQVVGACLGGAVDACIQLLKSGTGGKLHVFASSLPKVGKGALAQRGEQAGDRDPQKVQEPAIKAYREMAADAAEFQVSIDLFVTAQAYVDLASLRDLCHQTAGQLYYYSPFVPEIDADQLQNDLRWNVIRPQGWEAVGRLRVSAGLDVERYAGSFFRRTESDMDFPALHSDHSFAIQLRHDSALSTARPALLQYALAYSTTAGQRRIRVHTLALPVVDTLGLVFRGVDLEAQLSVLAVNLAAKVPNRTLAAAKEGTAKATVDVLNSYRKNCSGQSAPGQLVLPEALKLAPLYNLALSKCPAFRVETSADLRALWLHRLVTTPVAKLVNLLYGRLLPLDHLLSEAASGHTHPEGAAIIPRSCDGLTAEKLRDDGIFLYENGADAVLFFGPRVDPGLVQAVLGQQVLDARGNVEAARRPLGLPRLDTAPSRALHSLLDQLRSERGAYMSLRIARRGDAVEAAFYASLMEDKSSAGSSYVQFLVLVHRMIADRNK</sequence>
<dbReference type="PANTHER" id="PTHR13803:SF4">
    <property type="entry name" value="SECRETORY 24CD, ISOFORM C"/>
    <property type="match status" value="1"/>
</dbReference>
<dbReference type="Gene3D" id="3.40.20.10">
    <property type="entry name" value="Severin"/>
    <property type="match status" value="1"/>
</dbReference>
<keyword evidence="2" id="KW-0813">Transport</keyword>
<dbReference type="SUPFAM" id="SSF53300">
    <property type="entry name" value="vWA-like"/>
    <property type="match status" value="1"/>
</dbReference>
<dbReference type="Gene3D" id="1.20.120.730">
    <property type="entry name" value="Sec23/Sec24 helical domain"/>
    <property type="match status" value="1"/>
</dbReference>
<evidence type="ECO:0000259" key="5">
    <source>
        <dbReference type="Pfam" id="PF04810"/>
    </source>
</evidence>
<keyword evidence="3" id="KW-0653">Protein transport</keyword>
<organism evidence="9 10">
    <name type="scientific">Coccomyxa subellipsoidea</name>
    <dbReference type="NCBI Taxonomy" id="248742"/>
    <lineage>
        <taxon>Eukaryota</taxon>
        <taxon>Viridiplantae</taxon>
        <taxon>Chlorophyta</taxon>
        <taxon>core chlorophytes</taxon>
        <taxon>Trebouxiophyceae</taxon>
        <taxon>Trebouxiophyceae incertae sedis</taxon>
        <taxon>Coccomyxaceae</taxon>
        <taxon>Coccomyxa</taxon>
    </lineage>
</organism>
<dbReference type="SUPFAM" id="SSF81995">
    <property type="entry name" value="beta-sandwich domain of Sec23/24"/>
    <property type="match status" value="1"/>
</dbReference>
<dbReference type="InterPro" id="IPR006900">
    <property type="entry name" value="Sec23/24_helical_dom"/>
</dbReference>
<dbReference type="InterPro" id="IPR036175">
    <property type="entry name" value="Sec23/24_helical_dom_sf"/>
</dbReference>
<dbReference type="Proteomes" id="UP001491310">
    <property type="component" value="Unassembled WGS sequence"/>
</dbReference>
<dbReference type="InterPro" id="IPR006896">
    <property type="entry name" value="Sec23/24_trunk_dom"/>
</dbReference>
<comment type="caution">
    <text evidence="9">The sequence shown here is derived from an EMBL/GenBank/DDBJ whole genome shotgun (WGS) entry which is preliminary data.</text>
</comment>
<feature type="domain" description="Sec23/Sec24 beta-sandwich" evidence="8">
    <location>
        <begin position="647"/>
        <end position="731"/>
    </location>
</feature>
<dbReference type="InterPro" id="IPR036174">
    <property type="entry name" value="Znf_Sec23_Sec24_sf"/>
</dbReference>
<dbReference type="EMBL" id="JALJOT010000008">
    <property type="protein sequence ID" value="KAK9908279.1"/>
    <property type="molecule type" value="Genomic_DNA"/>
</dbReference>
<gene>
    <name evidence="9" type="ORF">WJX75_005414</name>
</gene>
<evidence type="ECO:0000256" key="2">
    <source>
        <dbReference type="ARBA" id="ARBA00022448"/>
    </source>
</evidence>
<dbReference type="InterPro" id="IPR029006">
    <property type="entry name" value="ADF-H/Gelsolin-like_dom_sf"/>
</dbReference>
<dbReference type="InterPro" id="IPR036465">
    <property type="entry name" value="vWFA_dom_sf"/>
</dbReference>
<dbReference type="Pfam" id="PF04815">
    <property type="entry name" value="Sec23_helical"/>
    <property type="match status" value="1"/>
</dbReference>
<evidence type="ECO:0000259" key="8">
    <source>
        <dbReference type="Pfam" id="PF08033"/>
    </source>
</evidence>
<proteinExistence type="inferred from homology"/>
<dbReference type="SUPFAM" id="SSF82754">
    <property type="entry name" value="C-terminal, gelsolin-like domain of Sec23/24"/>
    <property type="match status" value="1"/>
</dbReference>
<dbReference type="SUPFAM" id="SSF81811">
    <property type="entry name" value="Helical domain of Sec23/24"/>
    <property type="match status" value="1"/>
</dbReference>
<accession>A0ABR2YMT7</accession>
<dbReference type="InterPro" id="IPR012990">
    <property type="entry name" value="Beta-sandwich_Sec23_24"/>
</dbReference>
<evidence type="ECO:0000256" key="4">
    <source>
        <dbReference type="SAM" id="MobiDB-lite"/>
    </source>
</evidence>
<keyword evidence="10" id="KW-1185">Reference proteome</keyword>
<dbReference type="InterPro" id="IPR036180">
    <property type="entry name" value="Gelsolin-like_dom_sf"/>
</dbReference>